<dbReference type="InParanoid" id="A0A6J2YE37"/>
<evidence type="ECO:0000259" key="2">
    <source>
        <dbReference type="SMART" id="SM00703"/>
    </source>
</evidence>
<reference evidence="4" key="1">
    <citation type="submission" date="2025-08" db="UniProtKB">
        <authorList>
            <consortium name="RefSeq"/>
        </authorList>
    </citation>
    <scope>IDENTIFICATION</scope>
    <source>
        <tissue evidence="4">Gonads</tissue>
    </source>
</reference>
<keyword evidence="3" id="KW-1185">Reference proteome</keyword>
<dbReference type="AlphaFoldDB" id="A0A6J2YE37"/>
<dbReference type="OrthoDB" id="118951at2759"/>
<feature type="transmembrane region" description="Helical" evidence="1">
    <location>
        <begin position="387"/>
        <end position="406"/>
    </location>
</feature>
<evidence type="ECO:0000313" key="3">
    <source>
        <dbReference type="Proteomes" id="UP000504635"/>
    </source>
</evidence>
<feature type="transmembrane region" description="Helical" evidence="1">
    <location>
        <begin position="249"/>
        <end position="276"/>
    </location>
</feature>
<accession>A0A6J2YE37</accession>
<dbReference type="PANTHER" id="PTHR11161">
    <property type="entry name" value="O-ACYLTRANSFERASE"/>
    <property type="match status" value="1"/>
</dbReference>
<organism evidence="3 4">
    <name type="scientific">Sitophilus oryzae</name>
    <name type="common">Rice weevil</name>
    <name type="synonym">Curculio oryzae</name>
    <dbReference type="NCBI Taxonomy" id="7048"/>
    <lineage>
        <taxon>Eukaryota</taxon>
        <taxon>Metazoa</taxon>
        <taxon>Ecdysozoa</taxon>
        <taxon>Arthropoda</taxon>
        <taxon>Hexapoda</taxon>
        <taxon>Insecta</taxon>
        <taxon>Pterygota</taxon>
        <taxon>Neoptera</taxon>
        <taxon>Endopterygota</taxon>
        <taxon>Coleoptera</taxon>
        <taxon>Polyphaga</taxon>
        <taxon>Cucujiformia</taxon>
        <taxon>Curculionidae</taxon>
        <taxon>Dryophthorinae</taxon>
        <taxon>Sitophilus</taxon>
    </lineage>
</organism>
<proteinExistence type="predicted"/>
<dbReference type="RefSeq" id="XP_030761631.1">
    <property type="nucleotide sequence ID" value="XM_030905771.1"/>
</dbReference>
<feature type="transmembrane region" description="Helical" evidence="1">
    <location>
        <begin position="430"/>
        <end position="451"/>
    </location>
</feature>
<feature type="transmembrane region" description="Helical" evidence="1">
    <location>
        <begin position="158"/>
        <end position="178"/>
    </location>
</feature>
<feature type="transmembrane region" description="Helical" evidence="1">
    <location>
        <begin position="359"/>
        <end position="380"/>
    </location>
</feature>
<dbReference type="GeneID" id="115886548"/>
<sequence>MLCKNHTKFFKQSARAFEPWALKMVDASSKLQAGLLLGNLAEYGSYSQCLRIFTETEYGPLLGKHCFLKIWPSKKLILQVLKLNRIEDRERFTQEEMFALGWSVCVPYSCPVQDVLNHFNKTIREITVGVDLEITLDENYCRSVLDYPVLDFKEKVLLFFYSLFILIGIIAALVEIYYDSDNLQQVIVIFSAYRNCKKISKTEPDGKYDFFYGLRFLSSGCVIMGHRYIMYMVFPTINSLDELVWPTSYSSLLILGSSVSVDSFFLISAMFVSMGFFDYVEKTGSFNILSFYMVRYLRITLPLALVMVFYMYLVQFFADGPYAYDVYLLHQKPCRDYWWSTLLHVQTLINPGELCLYPIWYLSCEMPFYFLSPIVLYPMWRWPKVGFTLLLGLYLFFSSFSFYLAWTRNYDGTPLPVTNQLLYTDYFKEYYVAPHIRAPPYLLGLLFGYFIRKYREGKVNMPPLIRILGWIISFTLLVVSLGGCRNFYQGDHKYNPLEAASYLAFSRSSWSLGLMWLIWCCMFNSGGILQEFLSAYIFKVLGRLTYGMFLIHSIVQVYKGGSSKVSSHFSNFNAIFDGMADITLSILISFVFTLFYEMPLVQIQTTLFRTKSDNAVKRKIRIQPKN</sequence>
<dbReference type="SMART" id="SM00703">
    <property type="entry name" value="NRF"/>
    <property type="match status" value="1"/>
</dbReference>
<gene>
    <name evidence="4" type="primary">LOC115886548</name>
</gene>
<dbReference type="Pfam" id="PF01757">
    <property type="entry name" value="Acyl_transf_3"/>
    <property type="match status" value="1"/>
</dbReference>
<evidence type="ECO:0000256" key="1">
    <source>
        <dbReference type="SAM" id="Phobius"/>
    </source>
</evidence>
<dbReference type="KEGG" id="soy:115886548"/>
<dbReference type="Pfam" id="PF20146">
    <property type="entry name" value="NRF"/>
    <property type="match status" value="1"/>
</dbReference>
<feature type="transmembrane region" description="Helical" evidence="1">
    <location>
        <begin position="575"/>
        <end position="596"/>
    </location>
</feature>
<dbReference type="PANTHER" id="PTHR11161:SF0">
    <property type="entry name" value="O-ACYLTRANSFERASE LIKE PROTEIN"/>
    <property type="match status" value="1"/>
</dbReference>
<dbReference type="InterPro" id="IPR002656">
    <property type="entry name" value="Acyl_transf_3_dom"/>
</dbReference>
<feature type="transmembrane region" description="Helical" evidence="1">
    <location>
        <begin position="536"/>
        <end position="555"/>
    </location>
</feature>
<keyword evidence="1" id="KW-1133">Transmembrane helix</keyword>
<name>A0A6J2YE37_SITOR</name>
<dbReference type="FunCoup" id="A0A6J2YE37">
    <property type="interactions" value="5"/>
</dbReference>
<dbReference type="GO" id="GO:0016747">
    <property type="term" value="F:acyltransferase activity, transferring groups other than amino-acyl groups"/>
    <property type="evidence" value="ECO:0007669"/>
    <property type="project" value="InterPro"/>
</dbReference>
<feature type="domain" description="Nose resistant-to-fluoxetine protein N-terminal" evidence="2">
    <location>
        <begin position="2"/>
        <end position="143"/>
    </location>
</feature>
<feature type="transmembrane region" description="Helical" evidence="1">
    <location>
        <begin position="508"/>
        <end position="529"/>
    </location>
</feature>
<feature type="transmembrane region" description="Helical" evidence="1">
    <location>
        <begin position="210"/>
        <end position="229"/>
    </location>
</feature>
<dbReference type="InterPro" id="IPR006621">
    <property type="entry name" value="Nose-resist-to-fluoxetine_N"/>
</dbReference>
<feature type="transmembrane region" description="Helical" evidence="1">
    <location>
        <begin position="463"/>
        <end position="488"/>
    </location>
</feature>
<keyword evidence="1" id="KW-0472">Membrane</keyword>
<protein>
    <submittedName>
        <fullName evidence="4">Nose resistant to fluoxetine protein 6-like</fullName>
    </submittedName>
</protein>
<evidence type="ECO:0000313" key="4">
    <source>
        <dbReference type="RefSeq" id="XP_030761631.1"/>
    </source>
</evidence>
<feature type="transmembrane region" description="Helical" evidence="1">
    <location>
        <begin position="296"/>
        <end position="318"/>
    </location>
</feature>
<dbReference type="InterPro" id="IPR052728">
    <property type="entry name" value="O2_lipid_transport_reg"/>
</dbReference>
<keyword evidence="1" id="KW-0812">Transmembrane</keyword>
<dbReference type="Proteomes" id="UP000504635">
    <property type="component" value="Unplaced"/>
</dbReference>